<evidence type="ECO:0000256" key="1">
    <source>
        <dbReference type="SAM" id="MobiDB-lite"/>
    </source>
</evidence>
<feature type="non-terminal residue" evidence="2">
    <location>
        <position position="270"/>
    </location>
</feature>
<accession>A0ABN9URI5</accession>
<feature type="compositionally biased region" description="Low complexity" evidence="1">
    <location>
        <begin position="54"/>
        <end position="73"/>
    </location>
</feature>
<dbReference type="EMBL" id="CAUYUJ010016176">
    <property type="protein sequence ID" value="CAK0862618.1"/>
    <property type="molecule type" value="Genomic_DNA"/>
</dbReference>
<feature type="non-terminal residue" evidence="2">
    <location>
        <position position="1"/>
    </location>
</feature>
<sequence>APPALASGCAAGEGAAWERDKRRRVAGQAQIGDDGIEDADTDDGPGLLNEVPRAAAAGLATHSAAGAAGDAMSPPAPPPPPPSDPSQLNLAQYIIGSLTASMGTRIETIECGVATLKRTTETNARDIAAVQARLWAQEARLEALETGTWDKDEVERHLRTELAKSETLERQGITEVYGLGRFCDQAKMFFFLGNQKMRGSSQRWNGHKTPCPGARNNKLWHKVDQEPHAVELSRNASFAVRILRGYGTEHGLCTEETEMRLSDADWDKGQ</sequence>
<organism evidence="2 3">
    <name type="scientific">Prorocentrum cordatum</name>
    <dbReference type="NCBI Taxonomy" id="2364126"/>
    <lineage>
        <taxon>Eukaryota</taxon>
        <taxon>Sar</taxon>
        <taxon>Alveolata</taxon>
        <taxon>Dinophyceae</taxon>
        <taxon>Prorocentrales</taxon>
        <taxon>Prorocentraceae</taxon>
        <taxon>Prorocentrum</taxon>
    </lineage>
</organism>
<reference evidence="2" key="1">
    <citation type="submission" date="2023-10" db="EMBL/GenBank/DDBJ databases">
        <authorList>
            <person name="Chen Y."/>
            <person name="Shah S."/>
            <person name="Dougan E. K."/>
            <person name="Thang M."/>
            <person name="Chan C."/>
        </authorList>
    </citation>
    <scope>NUCLEOTIDE SEQUENCE [LARGE SCALE GENOMIC DNA]</scope>
</reference>
<feature type="region of interest" description="Disordered" evidence="1">
    <location>
        <begin position="1"/>
        <end position="87"/>
    </location>
</feature>
<protein>
    <submittedName>
        <fullName evidence="2">Uncharacterized protein</fullName>
    </submittedName>
</protein>
<dbReference type="Proteomes" id="UP001189429">
    <property type="component" value="Unassembled WGS sequence"/>
</dbReference>
<proteinExistence type="predicted"/>
<evidence type="ECO:0000313" key="2">
    <source>
        <dbReference type="EMBL" id="CAK0862618.1"/>
    </source>
</evidence>
<name>A0ABN9URI5_9DINO</name>
<comment type="caution">
    <text evidence="2">The sequence shown here is derived from an EMBL/GenBank/DDBJ whole genome shotgun (WGS) entry which is preliminary data.</text>
</comment>
<keyword evidence="3" id="KW-1185">Reference proteome</keyword>
<feature type="compositionally biased region" description="Pro residues" evidence="1">
    <location>
        <begin position="74"/>
        <end position="84"/>
    </location>
</feature>
<feature type="compositionally biased region" description="Acidic residues" evidence="1">
    <location>
        <begin position="34"/>
        <end position="43"/>
    </location>
</feature>
<evidence type="ECO:0000313" key="3">
    <source>
        <dbReference type="Proteomes" id="UP001189429"/>
    </source>
</evidence>
<gene>
    <name evidence="2" type="ORF">PCOR1329_LOCUS50981</name>
</gene>